<comment type="caution">
    <text evidence="8">The sequence shown here is derived from an EMBL/GenBank/DDBJ whole genome shotgun (WGS) entry which is preliminary data.</text>
</comment>
<comment type="subcellular location">
    <subcellularLocation>
        <location evidence="1 7">Cell membrane</location>
        <topology evidence="1 7">Multi-pass membrane protein</topology>
    </subcellularLocation>
</comment>
<dbReference type="Proteomes" id="UP000578252">
    <property type="component" value="Unassembled WGS sequence"/>
</dbReference>
<dbReference type="PANTHER" id="PTHR43744">
    <property type="entry name" value="ABC TRANSPORTER PERMEASE PROTEIN MG189-RELATED-RELATED"/>
    <property type="match status" value="1"/>
</dbReference>
<feature type="transmembrane region" description="Helical" evidence="7">
    <location>
        <begin position="184"/>
        <end position="204"/>
    </location>
</feature>
<dbReference type="EMBL" id="JABCUR010000019">
    <property type="protein sequence ID" value="NMW66156.1"/>
    <property type="molecule type" value="Genomic_DNA"/>
</dbReference>
<evidence type="ECO:0000256" key="4">
    <source>
        <dbReference type="ARBA" id="ARBA00022692"/>
    </source>
</evidence>
<dbReference type="PROSITE" id="PS50928">
    <property type="entry name" value="ABC_TM1"/>
    <property type="match status" value="1"/>
</dbReference>
<keyword evidence="6 7" id="KW-0472">Membrane</keyword>
<dbReference type="InterPro" id="IPR035906">
    <property type="entry name" value="MetI-like_sf"/>
</dbReference>
<dbReference type="RefSeq" id="WP_004012638.1">
    <property type="nucleotide sequence ID" value="NZ_CAMPNB010000033.1"/>
</dbReference>
<dbReference type="InterPro" id="IPR000515">
    <property type="entry name" value="MetI-like"/>
</dbReference>
<evidence type="ECO:0000256" key="3">
    <source>
        <dbReference type="ARBA" id="ARBA00022475"/>
    </source>
</evidence>
<evidence type="ECO:0000256" key="6">
    <source>
        <dbReference type="ARBA" id="ARBA00023136"/>
    </source>
</evidence>
<keyword evidence="4 7" id="KW-0812">Transmembrane</keyword>
<keyword evidence="3" id="KW-1003">Cell membrane</keyword>
<sequence length="321" mass="35105">MTKMPGKTQTLVNKRHPEGLVYCPSQEGLPPRAIAPSRLARGITTFVLVLVLIYFLFPIYWVIISATKSNSELATSFGLWFAEHGKNSESQSLLDAIGLNYEKLMSWTRGNFWRWVLNSLIYSTVSAAIGTLISVMAGYALAKFAFPGKNIATGVIMAGLLMPAALLTVPLYIVFLHLGVSNTMASIIVPCCVSPFGVFLGRVYSQTSVPTELIEAARIDGASEARIFFTMVLRILAPAMVTIFLFIFVACWNNFLLPLMMLSDETLKPVTLGLYGMMSYFNPEKGAVMMGALFGVIPLIILFLGLQKYWQSGLAAGSVKG</sequence>
<gene>
    <name evidence="8" type="ORF">HHJ78_11770</name>
</gene>
<keyword evidence="5 7" id="KW-1133">Transmembrane helix</keyword>
<evidence type="ECO:0000256" key="5">
    <source>
        <dbReference type="ARBA" id="ARBA00022989"/>
    </source>
</evidence>
<dbReference type="SUPFAM" id="SSF161098">
    <property type="entry name" value="MetI-like"/>
    <property type="match status" value="1"/>
</dbReference>
<dbReference type="AlphaFoldDB" id="A0A2J9KQG2"/>
<evidence type="ECO:0000256" key="1">
    <source>
        <dbReference type="ARBA" id="ARBA00004651"/>
    </source>
</evidence>
<dbReference type="PANTHER" id="PTHR43744:SF12">
    <property type="entry name" value="ABC TRANSPORTER PERMEASE PROTEIN MG189-RELATED"/>
    <property type="match status" value="1"/>
</dbReference>
<dbReference type="OrthoDB" id="61122at2"/>
<evidence type="ECO:0000313" key="8">
    <source>
        <dbReference type="EMBL" id="NMW66156.1"/>
    </source>
</evidence>
<dbReference type="CDD" id="cd06261">
    <property type="entry name" value="TM_PBP2"/>
    <property type="match status" value="1"/>
</dbReference>
<evidence type="ECO:0000313" key="9">
    <source>
        <dbReference type="Proteomes" id="UP000578252"/>
    </source>
</evidence>
<evidence type="ECO:0000256" key="2">
    <source>
        <dbReference type="ARBA" id="ARBA00022448"/>
    </source>
</evidence>
<evidence type="ECO:0000256" key="7">
    <source>
        <dbReference type="RuleBase" id="RU363032"/>
    </source>
</evidence>
<protein>
    <submittedName>
        <fullName evidence="8">Carbohydrate ABC transporter permease</fullName>
    </submittedName>
</protein>
<feature type="transmembrane region" description="Helical" evidence="7">
    <location>
        <begin position="235"/>
        <end position="255"/>
    </location>
</feature>
<dbReference type="GO" id="GO:0005886">
    <property type="term" value="C:plasma membrane"/>
    <property type="evidence" value="ECO:0007669"/>
    <property type="project" value="UniProtKB-SubCell"/>
</dbReference>
<dbReference type="Pfam" id="PF00528">
    <property type="entry name" value="BPD_transp_1"/>
    <property type="match status" value="1"/>
</dbReference>
<organism evidence="8 9">
    <name type="scientific">Mobiluncus mulieris</name>
    <dbReference type="NCBI Taxonomy" id="2052"/>
    <lineage>
        <taxon>Bacteria</taxon>
        <taxon>Bacillati</taxon>
        <taxon>Actinomycetota</taxon>
        <taxon>Actinomycetes</taxon>
        <taxon>Actinomycetales</taxon>
        <taxon>Actinomycetaceae</taxon>
        <taxon>Mobiluncus</taxon>
    </lineage>
</organism>
<dbReference type="Gene3D" id="1.10.3720.10">
    <property type="entry name" value="MetI-like"/>
    <property type="match status" value="1"/>
</dbReference>
<feature type="transmembrane region" description="Helical" evidence="7">
    <location>
        <begin position="154"/>
        <end position="178"/>
    </location>
</feature>
<feature type="transmembrane region" description="Helical" evidence="7">
    <location>
        <begin position="287"/>
        <end position="306"/>
    </location>
</feature>
<feature type="transmembrane region" description="Helical" evidence="7">
    <location>
        <begin position="42"/>
        <end position="63"/>
    </location>
</feature>
<proteinExistence type="inferred from homology"/>
<name>A0A2J9KQG2_9ACTO</name>
<comment type="similarity">
    <text evidence="7">Belongs to the binding-protein-dependent transport system permease family.</text>
</comment>
<accession>A0A2J9KQG2</accession>
<feature type="transmembrane region" description="Helical" evidence="7">
    <location>
        <begin position="120"/>
        <end position="142"/>
    </location>
</feature>
<keyword evidence="2 7" id="KW-0813">Transport</keyword>
<reference evidence="8 9" key="1">
    <citation type="submission" date="2020-04" db="EMBL/GenBank/DDBJ databases">
        <title>Antimicrobial susceptibility and clonality of vaginal-derived multi-drug resistant Mobiluncus isolates in China.</title>
        <authorList>
            <person name="Zhang X."/>
        </authorList>
    </citation>
    <scope>NUCLEOTIDE SEQUENCE [LARGE SCALE GENOMIC DNA]</scope>
    <source>
        <strain evidence="8 9">13</strain>
    </source>
</reference>
<dbReference type="GO" id="GO:0055085">
    <property type="term" value="P:transmembrane transport"/>
    <property type="evidence" value="ECO:0007669"/>
    <property type="project" value="InterPro"/>
</dbReference>